<dbReference type="InterPro" id="IPR052911">
    <property type="entry name" value="Corrinoid_activation_enz"/>
</dbReference>
<evidence type="ECO:0000256" key="1">
    <source>
        <dbReference type="SAM" id="MobiDB-lite"/>
    </source>
</evidence>
<evidence type="ECO:0000313" key="3">
    <source>
        <dbReference type="EMBL" id="HIS47855.1"/>
    </source>
</evidence>
<dbReference type="PANTHER" id="PTHR42895">
    <property type="entry name" value="IRON-SULFUR CLUSTER-BINDING PROTEIN-RELATED"/>
    <property type="match status" value="1"/>
</dbReference>
<organism evidence="3 4">
    <name type="scientific">Candidatus Scybalocola faecigallinarum</name>
    <dbReference type="NCBI Taxonomy" id="2840941"/>
    <lineage>
        <taxon>Bacteria</taxon>
        <taxon>Bacillati</taxon>
        <taxon>Bacillota</taxon>
        <taxon>Clostridia</taxon>
        <taxon>Lachnospirales</taxon>
        <taxon>Lachnospiraceae</taxon>
        <taxon>Lachnospiraceae incertae sedis</taxon>
        <taxon>Candidatus Scybalocola (ex Gilroy et al. 2021)</taxon>
    </lineage>
</organism>
<dbReference type="EMBL" id="DVIT01000036">
    <property type="protein sequence ID" value="HIS47855.1"/>
    <property type="molecule type" value="Genomic_DNA"/>
</dbReference>
<dbReference type="InterPro" id="IPR041414">
    <property type="entry name" value="Raco-like_middle"/>
</dbReference>
<feature type="domain" description="2Fe-2S ferredoxin-type" evidence="2">
    <location>
        <begin position="1"/>
        <end position="94"/>
    </location>
</feature>
<protein>
    <submittedName>
        <fullName evidence="3">DUF4445 domain-containing protein</fullName>
    </submittedName>
</protein>
<dbReference type="CDD" id="cd00207">
    <property type="entry name" value="fer2"/>
    <property type="match status" value="1"/>
</dbReference>
<dbReference type="Pfam" id="PF17651">
    <property type="entry name" value="Raco_middle"/>
    <property type="match status" value="1"/>
</dbReference>
<reference evidence="3" key="1">
    <citation type="submission" date="2020-10" db="EMBL/GenBank/DDBJ databases">
        <authorList>
            <person name="Gilroy R."/>
        </authorList>
    </citation>
    <scope>NUCLEOTIDE SEQUENCE</scope>
    <source>
        <strain evidence="3">CHK178-757</strain>
    </source>
</reference>
<accession>A0A9D1F5M3</accession>
<comment type="caution">
    <text evidence="3">The sequence shown here is derived from an EMBL/GenBank/DDBJ whole genome shotgun (WGS) entry which is preliminary data.</text>
</comment>
<dbReference type="InterPro" id="IPR042259">
    <property type="entry name" value="Raco-like_middle_sf"/>
</dbReference>
<dbReference type="Pfam" id="PF14574">
    <property type="entry name" value="RACo_C_ter"/>
    <property type="match status" value="1"/>
</dbReference>
<feature type="region of interest" description="Disordered" evidence="1">
    <location>
        <begin position="102"/>
        <end position="123"/>
    </location>
</feature>
<sequence length="529" mass="57245">MEIKVISGSKTKKIICLEQETLLDAMKRQNIYIPAYCGGRGTCKKCRVRLREGQLPVTAADREAFSKEQLEDGMRLSCFARPDQDCTVELCTEDEKDFKILTSGDTATSDGQDRTEGPEPNEDLGIAVDIGTTTIAMELVALNSKKVLARDSRINHQRAFGADVISRIQASVDGEKEALQRSIGNDLLDGMEELLKQTGMGAERIRKMTVAANTTMCHLLMGYPCNTLGVAPFTPVNIDVIREDLKSVLAPVLPNRTIPEGIELIILPGISTYVGADIVAGLLVSHFYEEEGPCMLIDLGTNGEMAIGGKSRRIATSTAAGPAFEGGNISCGTGSVPGAICSVSYDKGYMEWETIGNQPPSGICGTGVLDITAELVKHDIVDETGLLDDDYFDLGVEIARKADGEPILFTQKDVREIQLAKAAVRAGIQVLLKRYGAECDQIRTVYLAGGFGFSLDVEKAIAVGLLPEGFRGKIKIAGNSSLEGARVCLLCEDMLLKARQLARETLEISLGNDPDFNECYMDAMYFESL</sequence>
<dbReference type="PANTHER" id="PTHR42895:SF2">
    <property type="entry name" value="IRON-SULFUR CLUSTER PROTEIN"/>
    <property type="match status" value="1"/>
</dbReference>
<dbReference type="InterPro" id="IPR036010">
    <property type="entry name" value="2Fe-2S_ferredoxin-like_sf"/>
</dbReference>
<dbReference type="Gene3D" id="3.10.20.30">
    <property type="match status" value="1"/>
</dbReference>
<dbReference type="Gene3D" id="3.30.420.480">
    <property type="entry name" value="Domain of unknown function (DUF4445)"/>
    <property type="match status" value="1"/>
</dbReference>
<evidence type="ECO:0000313" key="4">
    <source>
        <dbReference type="Proteomes" id="UP000823927"/>
    </source>
</evidence>
<gene>
    <name evidence="3" type="ORF">IAB46_09970</name>
</gene>
<reference evidence="3" key="2">
    <citation type="journal article" date="2021" name="PeerJ">
        <title>Extensive microbial diversity within the chicken gut microbiome revealed by metagenomics and culture.</title>
        <authorList>
            <person name="Gilroy R."/>
            <person name="Ravi A."/>
            <person name="Getino M."/>
            <person name="Pursley I."/>
            <person name="Horton D.L."/>
            <person name="Alikhan N.F."/>
            <person name="Baker D."/>
            <person name="Gharbi K."/>
            <person name="Hall N."/>
            <person name="Watson M."/>
            <person name="Adriaenssens E.M."/>
            <person name="Foster-Nyarko E."/>
            <person name="Jarju S."/>
            <person name="Secka A."/>
            <person name="Antonio M."/>
            <person name="Oren A."/>
            <person name="Chaudhuri R.R."/>
            <person name="La Ragione R."/>
            <person name="Hildebrand F."/>
            <person name="Pallen M.J."/>
        </authorList>
    </citation>
    <scope>NUCLEOTIDE SEQUENCE</scope>
    <source>
        <strain evidence="3">CHK178-757</strain>
    </source>
</reference>
<evidence type="ECO:0000259" key="2">
    <source>
        <dbReference type="PROSITE" id="PS51085"/>
    </source>
</evidence>
<dbReference type="InterPro" id="IPR027980">
    <property type="entry name" value="RACo_C"/>
</dbReference>
<dbReference type="PROSITE" id="PS51085">
    <property type="entry name" value="2FE2S_FER_2"/>
    <property type="match status" value="1"/>
</dbReference>
<dbReference type="InterPro" id="IPR001041">
    <property type="entry name" value="2Fe-2S_ferredoxin-type"/>
</dbReference>
<dbReference type="Proteomes" id="UP000823927">
    <property type="component" value="Unassembled WGS sequence"/>
</dbReference>
<name>A0A9D1F5M3_9FIRM</name>
<dbReference type="SUPFAM" id="SSF54292">
    <property type="entry name" value="2Fe-2S ferredoxin-like"/>
    <property type="match status" value="1"/>
</dbReference>
<proteinExistence type="predicted"/>
<dbReference type="AlphaFoldDB" id="A0A9D1F5M3"/>
<dbReference type="InterPro" id="IPR012675">
    <property type="entry name" value="Beta-grasp_dom_sf"/>
</dbReference>
<dbReference type="GO" id="GO:0051536">
    <property type="term" value="F:iron-sulfur cluster binding"/>
    <property type="evidence" value="ECO:0007669"/>
    <property type="project" value="InterPro"/>
</dbReference>
<dbReference type="Pfam" id="PF00111">
    <property type="entry name" value="Fer2"/>
    <property type="match status" value="1"/>
</dbReference>